<sequence>MPHESSTVTNPRQRTSEPGGFEGRLDHRPGEPIRSPARSLRRISATYAQIAAVLSRDIRHGEVPIDVSRVVDHGCEGDVVLVGVDVQVADGLAVRGVDRDVAAVPNGGDGGAGVGGADAGAVPKIASTIPRRPAERARLAAQMVSAPPSPPGQPTEPATLAALVVSHRHHHHGSQLNGRPGAAVTTKKANRTSNAGRLGGIAPPSPPRKPAERARLAVLGIDTAVDAKAAGRLRRRWSSPEAGGGERRCGCQARVRLTSTLPRVAFE</sequence>
<evidence type="ECO:0000313" key="2">
    <source>
        <dbReference type="EMBL" id="SNS10671.1"/>
    </source>
</evidence>
<evidence type="ECO:0000256" key="1">
    <source>
        <dbReference type="SAM" id="MobiDB-lite"/>
    </source>
</evidence>
<gene>
    <name evidence="2" type="ORF">SAMN06264365_11098</name>
</gene>
<dbReference type="Proteomes" id="UP000198415">
    <property type="component" value="Unassembled WGS sequence"/>
</dbReference>
<keyword evidence="3" id="KW-1185">Reference proteome</keyword>
<proteinExistence type="predicted"/>
<feature type="region of interest" description="Disordered" evidence="1">
    <location>
        <begin position="1"/>
        <end position="36"/>
    </location>
</feature>
<reference evidence="2 3" key="1">
    <citation type="submission" date="2017-06" db="EMBL/GenBank/DDBJ databases">
        <authorList>
            <person name="Kim H.J."/>
            <person name="Triplett B.A."/>
        </authorList>
    </citation>
    <scope>NUCLEOTIDE SEQUENCE [LARGE SCALE GENOMIC DNA]</scope>
    <source>
        <strain evidence="2 3">DSM 43151</strain>
    </source>
</reference>
<dbReference type="EMBL" id="FZNR01000010">
    <property type="protein sequence ID" value="SNS10671.1"/>
    <property type="molecule type" value="Genomic_DNA"/>
</dbReference>
<evidence type="ECO:0000313" key="3">
    <source>
        <dbReference type="Proteomes" id="UP000198415"/>
    </source>
</evidence>
<feature type="compositionally biased region" description="Polar residues" evidence="1">
    <location>
        <begin position="1"/>
        <end position="13"/>
    </location>
</feature>
<accession>A0A239BTA6</accession>
<dbReference type="AlphaFoldDB" id="A0A239BTA6"/>
<name>A0A239BTA6_9ACTN</name>
<organism evidence="2 3">
    <name type="scientific">Actinoplanes regularis</name>
    <dbReference type="NCBI Taxonomy" id="52697"/>
    <lineage>
        <taxon>Bacteria</taxon>
        <taxon>Bacillati</taxon>
        <taxon>Actinomycetota</taxon>
        <taxon>Actinomycetes</taxon>
        <taxon>Micromonosporales</taxon>
        <taxon>Micromonosporaceae</taxon>
        <taxon>Actinoplanes</taxon>
    </lineage>
</organism>
<protein>
    <submittedName>
        <fullName evidence="2">Uncharacterized protein</fullName>
    </submittedName>
</protein>